<organism evidence="4 5">
    <name type="scientific">Ornithinimicrobium ciconiae</name>
    <dbReference type="NCBI Taxonomy" id="2594265"/>
    <lineage>
        <taxon>Bacteria</taxon>
        <taxon>Bacillati</taxon>
        <taxon>Actinomycetota</taxon>
        <taxon>Actinomycetes</taxon>
        <taxon>Micrococcales</taxon>
        <taxon>Ornithinimicrobiaceae</taxon>
        <taxon>Ornithinimicrobium</taxon>
    </lineage>
</organism>
<dbReference type="Gene3D" id="3.40.630.30">
    <property type="match status" value="1"/>
</dbReference>
<gene>
    <name evidence="4" type="ORF">FNH13_00885</name>
</gene>
<dbReference type="PROSITE" id="PS51186">
    <property type="entry name" value="GNAT"/>
    <property type="match status" value="1"/>
</dbReference>
<dbReference type="AlphaFoldDB" id="A0A516GFN5"/>
<reference evidence="4 5" key="1">
    <citation type="submission" date="2019-07" db="EMBL/GenBank/DDBJ databases">
        <title>complete genome sequencing of Ornithinimicrobium sp. H23M54.</title>
        <authorList>
            <person name="Bae J.-W."/>
            <person name="Lee S.-Y."/>
        </authorList>
    </citation>
    <scope>NUCLEOTIDE SEQUENCE [LARGE SCALE GENOMIC DNA]</scope>
    <source>
        <strain evidence="4 5">H23M54</strain>
    </source>
</reference>
<sequence length="131" mass="14034">MSFAVSPPIDDSELDALHAAAFGGSPVGAPWRARLERHSLFWVTAHHGDILVGFVNVVGDGGAHAILLDTCVAPSLQGRGIGAQLVAHAAHEARDRGCQWLHADYEPQLTDFYEARCGLRSTAAGLLRLKR</sequence>
<dbReference type="InterPro" id="IPR016181">
    <property type="entry name" value="Acyl_CoA_acyltransferase"/>
</dbReference>
<dbReference type="PANTHER" id="PTHR43626:SF4">
    <property type="entry name" value="GCN5-RELATED N-ACETYLTRANSFERASE 2, CHLOROPLASTIC"/>
    <property type="match status" value="1"/>
</dbReference>
<keyword evidence="5" id="KW-1185">Reference proteome</keyword>
<name>A0A516GFN5_9MICO</name>
<evidence type="ECO:0000256" key="1">
    <source>
        <dbReference type="ARBA" id="ARBA00022679"/>
    </source>
</evidence>
<dbReference type="OrthoDB" id="4549080at2"/>
<dbReference type="GO" id="GO:0005737">
    <property type="term" value="C:cytoplasm"/>
    <property type="evidence" value="ECO:0007669"/>
    <property type="project" value="TreeGrafter"/>
</dbReference>
<dbReference type="EMBL" id="CP041616">
    <property type="protein sequence ID" value="QDO90150.1"/>
    <property type="molecule type" value="Genomic_DNA"/>
</dbReference>
<evidence type="ECO:0000313" key="5">
    <source>
        <dbReference type="Proteomes" id="UP000315395"/>
    </source>
</evidence>
<dbReference type="CDD" id="cd04301">
    <property type="entry name" value="NAT_SF"/>
    <property type="match status" value="1"/>
</dbReference>
<dbReference type="Proteomes" id="UP000315395">
    <property type="component" value="Chromosome"/>
</dbReference>
<proteinExistence type="predicted"/>
<evidence type="ECO:0000256" key="2">
    <source>
        <dbReference type="ARBA" id="ARBA00023315"/>
    </source>
</evidence>
<evidence type="ECO:0000259" key="3">
    <source>
        <dbReference type="PROSITE" id="PS51186"/>
    </source>
</evidence>
<dbReference type="PANTHER" id="PTHR43626">
    <property type="entry name" value="ACYL-COA N-ACYLTRANSFERASE"/>
    <property type="match status" value="1"/>
</dbReference>
<dbReference type="GO" id="GO:0008080">
    <property type="term" value="F:N-acetyltransferase activity"/>
    <property type="evidence" value="ECO:0007669"/>
    <property type="project" value="InterPro"/>
</dbReference>
<evidence type="ECO:0000313" key="4">
    <source>
        <dbReference type="EMBL" id="QDO90150.1"/>
    </source>
</evidence>
<dbReference type="InterPro" id="IPR000182">
    <property type="entry name" value="GNAT_dom"/>
</dbReference>
<dbReference type="KEGG" id="orz:FNH13_00885"/>
<protein>
    <submittedName>
        <fullName evidence="4">GNAT family N-acetyltransferase</fullName>
    </submittedName>
</protein>
<feature type="domain" description="N-acetyltransferase" evidence="3">
    <location>
        <begin position="1"/>
        <end position="131"/>
    </location>
</feature>
<keyword evidence="1 4" id="KW-0808">Transferase</keyword>
<dbReference type="InterPro" id="IPR045039">
    <property type="entry name" value="NSI-like"/>
</dbReference>
<dbReference type="Pfam" id="PF00583">
    <property type="entry name" value="Acetyltransf_1"/>
    <property type="match status" value="1"/>
</dbReference>
<accession>A0A516GFN5</accession>
<keyword evidence="2" id="KW-0012">Acyltransferase</keyword>
<dbReference type="SUPFAM" id="SSF55729">
    <property type="entry name" value="Acyl-CoA N-acyltransferases (Nat)"/>
    <property type="match status" value="1"/>
</dbReference>